<feature type="non-terminal residue" evidence="1">
    <location>
        <position position="1"/>
    </location>
</feature>
<reference evidence="1" key="1">
    <citation type="submission" date="2022-07" db="EMBL/GenBank/DDBJ databases">
        <title>Phylogenomic reconstructions and comparative analyses of Kickxellomycotina fungi.</title>
        <authorList>
            <person name="Reynolds N.K."/>
            <person name="Stajich J.E."/>
            <person name="Barry K."/>
            <person name="Grigoriev I.V."/>
            <person name="Crous P."/>
            <person name="Smith M.E."/>
        </authorList>
    </citation>
    <scope>NUCLEOTIDE SEQUENCE</scope>
    <source>
        <strain evidence="1">Benny 63K</strain>
    </source>
</reference>
<gene>
    <name evidence="1" type="ORF">LPJ66_010946</name>
</gene>
<protein>
    <submittedName>
        <fullName evidence="1">Uncharacterized protein</fullName>
    </submittedName>
</protein>
<feature type="non-terminal residue" evidence="1">
    <location>
        <position position="88"/>
    </location>
</feature>
<dbReference type="Proteomes" id="UP001150581">
    <property type="component" value="Unassembled WGS sequence"/>
</dbReference>
<evidence type="ECO:0000313" key="1">
    <source>
        <dbReference type="EMBL" id="KAJ1883741.1"/>
    </source>
</evidence>
<organism evidence="1 2">
    <name type="scientific">Kickxella alabastrina</name>
    <dbReference type="NCBI Taxonomy" id="61397"/>
    <lineage>
        <taxon>Eukaryota</taxon>
        <taxon>Fungi</taxon>
        <taxon>Fungi incertae sedis</taxon>
        <taxon>Zoopagomycota</taxon>
        <taxon>Kickxellomycotina</taxon>
        <taxon>Kickxellomycetes</taxon>
        <taxon>Kickxellales</taxon>
        <taxon>Kickxellaceae</taxon>
        <taxon>Kickxella</taxon>
    </lineage>
</organism>
<proteinExistence type="predicted"/>
<comment type="caution">
    <text evidence="1">The sequence shown here is derived from an EMBL/GenBank/DDBJ whole genome shotgun (WGS) entry which is preliminary data.</text>
</comment>
<dbReference type="EMBL" id="JANBPG010003083">
    <property type="protein sequence ID" value="KAJ1883741.1"/>
    <property type="molecule type" value="Genomic_DNA"/>
</dbReference>
<name>A0ACC1I2R3_9FUNG</name>
<sequence length="88" mass="10033">LPASRVRRCRARSVEATPCTCPGKTRWTTCAGHRRLHRTRRTTITCAIRASRYYLSSRVCGIRAAPSRPQRTRRQATAVARRKALAWP</sequence>
<evidence type="ECO:0000313" key="2">
    <source>
        <dbReference type="Proteomes" id="UP001150581"/>
    </source>
</evidence>
<accession>A0ACC1I2R3</accession>
<keyword evidence="2" id="KW-1185">Reference proteome</keyword>